<dbReference type="GO" id="GO:0016020">
    <property type="term" value="C:membrane"/>
    <property type="evidence" value="ECO:0007669"/>
    <property type="project" value="TreeGrafter"/>
</dbReference>
<dbReference type="SUPFAM" id="SSF51445">
    <property type="entry name" value="(Trans)glycosidases"/>
    <property type="match status" value="1"/>
</dbReference>
<dbReference type="Pfam" id="PF00728">
    <property type="entry name" value="Glyco_hydro_20"/>
    <property type="match status" value="1"/>
</dbReference>
<evidence type="ECO:0000256" key="1">
    <source>
        <dbReference type="ARBA" id="ARBA00001231"/>
    </source>
</evidence>
<evidence type="ECO:0000256" key="7">
    <source>
        <dbReference type="SAM" id="SignalP"/>
    </source>
</evidence>
<evidence type="ECO:0000259" key="8">
    <source>
        <dbReference type="Pfam" id="PF00728"/>
    </source>
</evidence>
<dbReference type="EMBL" id="JAHLFU010000048">
    <property type="protein sequence ID" value="MBU3852725.1"/>
    <property type="molecule type" value="Genomic_DNA"/>
</dbReference>
<dbReference type="Pfam" id="PF02838">
    <property type="entry name" value="Glyco_hydro_20b"/>
    <property type="match status" value="1"/>
</dbReference>
<dbReference type="PANTHER" id="PTHR22600:SF57">
    <property type="entry name" value="BETA-N-ACETYLHEXOSAMINIDASE"/>
    <property type="match status" value="1"/>
</dbReference>
<keyword evidence="4" id="KW-0378">Hydrolase</keyword>
<keyword evidence="7" id="KW-0732">Signal</keyword>
<dbReference type="Proteomes" id="UP000823865">
    <property type="component" value="Unassembled WGS sequence"/>
</dbReference>
<evidence type="ECO:0000256" key="4">
    <source>
        <dbReference type="ARBA" id="ARBA00022801"/>
    </source>
</evidence>
<dbReference type="GO" id="GO:0030203">
    <property type="term" value="P:glycosaminoglycan metabolic process"/>
    <property type="evidence" value="ECO:0007669"/>
    <property type="project" value="TreeGrafter"/>
</dbReference>
<feature type="active site" description="Proton donor" evidence="6">
    <location>
        <position position="494"/>
    </location>
</feature>
<name>A0A9E2P1Z4_9BACT</name>
<dbReference type="InterPro" id="IPR035992">
    <property type="entry name" value="Ricin_B-like_lectins"/>
</dbReference>
<dbReference type="InterPro" id="IPR017853">
    <property type="entry name" value="GH"/>
</dbReference>
<feature type="chain" id="PRO_5039260541" description="beta-N-acetylhexosaminidase" evidence="7">
    <location>
        <begin position="21"/>
        <end position="1191"/>
    </location>
</feature>
<evidence type="ECO:0000256" key="6">
    <source>
        <dbReference type="PIRSR" id="PIRSR625705-1"/>
    </source>
</evidence>
<dbReference type="SUPFAM" id="SSF50370">
    <property type="entry name" value="Ricin B-like lectins"/>
    <property type="match status" value="1"/>
</dbReference>
<dbReference type="PRINTS" id="PR00738">
    <property type="entry name" value="GLHYDRLASE20"/>
</dbReference>
<dbReference type="GO" id="GO:0005975">
    <property type="term" value="P:carbohydrate metabolic process"/>
    <property type="evidence" value="ECO:0007669"/>
    <property type="project" value="InterPro"/>
</dbReference>
<dbReference type="GO" id="GO:0004563">
    <property type="term" value="F:beta-N-acetylhexosaminidase activity"/>
    <property type="evidence" value="ECO:0007669"/>
    <property type="project" value="UniProtKB-EC"/>
</dbReference>
<feature type="signal peptide" evidence="7">
    <location>
        <begin position="1"/>
        <end position="20"/>
    </location>
</feature>
<dbReference type="Gene3D" id="3.20.20.80">
    <property type="entry name" value="Glycosidases"/>
    <property type="match status" value="1"/>
</dbReference>
<dbReference type="InterPro" id="IPR025705">
    <property type="entry name" value="Beta_hexosaminidase_sua/sub"/>
</dbReference>
<organism evidence="10 11">
    <name type="scientific">Candidatus Paraprevotella stercoravium</name>
    <dbReference type="NCBI Taxonomy" id="2838725"/>
    <lineage>
        <taxon>Bacteria</taxon>
        <taxon>Pseudomonadati</taxon>
        <taxon>Bacteroidota</taxon>
        <taxon>Bacteroidia</taxon>
        <taxon>Bacteroidales</taxon>
        <taxon>Prevotellaceae</taxon>
        <taxon>Paraprevotella</taxon>
    </lineage>
</organism>
<reference evidence="10" key="2">
    <citation type="submission" date="2021-04" db="EMBL/GenBank/DDBJ databases">
        <authorList>
            <person name="Gilroy R."/>
        </authorList>
    </citation>
    <scope>NUCLEOTIDE SEQUENCE</scope>
    <source>
        <strain evidence="10">G3-2149</strain>
    </source>
</reference>
<dbReference type="InterPro" id="IPR015883">
    <property type="entry name" value="Glyco_hydro_20_cat"/>
</dbReference>
<evidence type="ECO:0000256" key="3">
    <source>
        <dbReference type="ARBA" id="ARBA00012663"/>
    </source>
</evidence>
<dbReference type="SUPFAM" id="SSF55545">
    <property type="entry name" value="beta-N-acetylhexosaminidase-like domain"/>
    <property type="match status" value="1"/>
</dbReference>
<dbReference type="InterPro" id="IPR029018">
    <property type="entry name" value="Hex-like_dom2"/>
</dbReference>
<dbReference type="InterPro" id="IPR015882">
    <property type="entry name" value="HEX_bac_N"/>
</dbReference>
<comment type="caution">
    <text evidence="10">The sequence shown here is derived from an EMBL/GenBank/DDBJ whole genome shotgun (WGS) entry which is preliminary data.</text>
</comment>
<dbReference type="CDD" id="cd00161">
    <property type="entry name" value="beta-trefoil_Ricin-like"/>
    <property type="match status" value="1"/>
</dbReference>
<evidence type="ECO:0000259" key="9">
    <source>
        <dbReference type="Pfam" id="PF02838"/>
    </source>
</evidence>
<evidence type="ECO:0000256" key="2">
    <source>
        <dbReference type="ARBA" id="ARBA00006285"/>
    </source>
</evidence>
<gene>
    <name evidence="10" type="ORF">H9789_02635</name>
</gene>
<reference evidence="10" key="1">
    <citation type="journal article" date="2021" name="PeerJ">
        <title>Extensive microbial diversity within the chicken gut microbiome revealed by metagenomics and culture.</title>
        <authorList>
            <person name="Gilroy R."/>
            <person name="Ravi A."/>
            <person name="Getino M."/>
            <person name="Pursley I."/>
            <person name="Horton D.L."/>
            <person name="Alikhan N.F."/>
            <person name="Baker D."/>
            <person name="Gharbi K."/>
            <person name="Hall N."/>
            <person name="Watson M."/>
            <person name="Adriaenssens E.M."/>
            <person name="Foster-Nyarko E."/>
            <person name="Jarju S."/>
            <person name="Secka A."/>
            <person name="Antonio M."/>
            <person name="Oren A."/>
            <person name="Chaudhuri R.R."/>
            <person name="La Ragione R."/>
            <person name="Hildebrand F."/>
            <person name="Pallen M.J."/>
        </authorList>
    </citation>
    <scope>NUCLEOTIDE SEQUENCE</scope>
    <source>
        <strain evidence="10">G3-2149</strain>
    </source>
</reference>
<evidence type="ECO:0000256" key="5">
    <source>
        <dbReference type="ARBA" id="ARBA00023295"/>
    </source>
</evidence>
<dbReference type="CDD" id="cd06563">
    <property type="entry name" value="GH20_chitobiase-like"/>
    <property type="match status" value="1"/>
</dbReference>
<evidence type="ECO:0000313" key="10">
    <source>
        <dbReference type="EMBL" id="MBU3852725.1"/>
    </source>
</evidence>
<feature type="domain" description="Beta-hexosaminidase bacterial type N-terminal" evidence="9">
    <location>
        <begin position="175"/>
        <end position="310"/>
    </location>
</feature>
<accession>A0A9E2P1Z4</accession>
<sequence length="1191" mass="133372">MVKKLVFLLCTILGITQAKSADLPVISDSEQTVWYLVQFLNQGNVLEAQGNGALVHTAQASGSDAQLWKIEGDETNGFKLTSKTNQVLYVNSTAKNGKFYSGTTPSGNQLFSIVSTENSSYLGGFEIQPQSNSSVSMNQLGGAGIGKELGLWDKNDGNNPLKFITLEEFQAIGKYGIIPYPTSLKERKEGSLALNTLKTITYVPTEAQDIQKSAHAFAEQLKTVSGIELTVKESTGSSEAQAINLLFDEKMDKEAYNLQVEDDRITIKASTGAGFFYALQTLKQMMPREIYGKAKVENIAWEVPFLSIVDKPHLGYRGFMLDIARHFFSKEEVKRVIDLMATYKLNILHWHLTDDQGWRIEIPEYPKLTEIGSIRSGSFVSPGDGSGKFFDDTEYGRGMWYTQDDLKEIVAYAKERYIEILPEVDFPGHMVAAVTAYPELSCDPTKKYSVRLDSGISQDVLNIGNDEVIDFLKCILDNLAGIFPYPYIHFGGDECPTTQWSTNADCLRRVQEEGLAGVQELQSWLVEELGVYVKEKYNKDIVVWDELLSHWHESNTVKPVVMAWNSIDKMSEAANKGLKSIATPHSNLYLDMMQVGPDKTTVDEPYFGGWSETKVVSLESVYNLNPLSPLSGREDFAMGVQANMWTETCNDSIELEYQLLPRLLALSEIAWLPNSNKDWSSFLRRLQTHAATFEQKGLNYAKHYFTPEELDENEQALKDAKDILDQAVRGGVGYPSADLHDALNTAYIKASETTDETNIAALKEATENYKKGAIQMPQAGKVYQLISASTYYKQQYAGSSMYQDGDQIRIHYTPQTEPEELWYFEPKDGNYVMANYGSGKQVQMNTFNANASLSDANGTVVRIDKATIANGTYTFIPGTVTISTVAGYSDAATGTVKRLTGTGSGFVMVKNEPKLCSASTWYLVEVTDFRKQLEGLVYKCNRIAETPLTGDYGEPTEEAITFLKNDLISPAQNTLKDEGLISEETYKEYVALYNRFMEMPRKSLLDGISEEYYYQIQNAYFTNYYAFANTIYVVPKNLVSGLDGFLWYFKKQKDGTVMIYNKATDNPAYTISSAEEQAIKVNNSTGSIKKWTLEEISTDQSNKGIAIIEPTGQYSWYTNPDAFNNIILKPKSWGASIWNLIQTDEKVITTNIDQIEAVSEDNTVFYDLTGRRVLHPQHGVYIQQGKKVVIK</sequence>
<dbReference type="PANTHER" id="PTHR22600">
    <property type="entry name" value="BETA-HEXOSAMINIDASE"/>
    <property type="match status" value="1"/>
</dbReference>
<feature type="domain" description="Glycoside hydrolase family 20 catalytic" evidence="8">
    <location>
        <begin position="316"/>
        <end position="672"/>
    </location>
</feature>
<dbReference type="AlphaFoldDB" id="A0A9E2P1Z4"/>
<proteinExistence type="inferred from homology"/>
<comment type="similarity">
    <text evidence="2">Belongs to the glycosyl hydrolase 20 family.</text>
</comment>
<comment type="catalytic activity">
    <reaction evidence="1">
        <text>Hydrolysis of terminal non-reducing N-acetyl-D-hexosamine residues in N-acetyl-beta-D-hexosaminides.</text>
        <dbReference type="EC" id="3.2.1.52"/>
    </reaction>
</comment>
<dbReference type="Gene3D" id="3.30.379.10">
    <property type="entry name" value="Chitobiase/beta-hexosaminidase domain 2-like"/>
    <property type="match status" value="1"/>
</dbReference>
<dbReference type="Gene3D" id="2.80.10.50">
    <property type="match status" value="1"/>
</dbReference>
<keyword evidence="5" id="KW-0326">Glycosidase</keyword>
<dbReference type="EC" id="3.2.1.52" evidence="3"/>
<protein>
    <recommendedName>
        <fullName evidence="3">beta-N-acetylhexosaminidase</fullName>
        <ecNumber evidence="3">3.2.1.52</ecNumber>
    </recommendedName>
</protein>
<evidence type="ECO:0000313" key="11">
    <source>
        <dbReference type="Proteomes" id="UP000823865"/>
    </source>
</evidence>